<proteinExistence type="predicted"/>
<dbReference type="AlphaFoldDB" id="A0AA38HB61"/>
<organism evidence="2 3">
    <name type="scientific">Dioszegia hungarica</name>
    <dbReference type="NCBI Taxonomy" id="4972"/>
    <lineage>
        <taxon>Eukaryota</taxon>
        <taxon>Fungi</taxon>
        <taxon>Dikarya</taxon>
        <taxon>Basidiomycota</taxon>
        <taxon>Agaricomycotina</taxon>
        <taxon>Tremellomycetes</taxon>
        <taxon>Tremellales</taxon>
        <taxon>Bulleribasidiaceae</taxon>
        <taxon>Dioszegia</taxon>
    </lineage>
</organism>
<comment type="caution">
    <text evidence="2">The sequence shown here is derived from an EMBL/GenBank/DDBJ whole genome shotgun (WGS) entry which is preliminary data.</text>
</comment>
<dbReference type="RefSeq" id="XP_052947660.1">
    <property type="nucleotide sequence ID" value="XM_053088290.1"/>
</dbReference>
<dbReference type="EMBL" id="JAKWFO010000003">
    <property type="protein sequence ID" value="KAI9637883.1"/>
    <property type="molecule type" value="Genomic_DNA"/>
</dbReference>
<reference evidence="2" key="1">
    <citation type="journal article" date="2022" name="G3 (Bethesda)">
        <title>High quality genome of the basidiomycete yeast Dioszegia hungarica PDD-24b-2 isolated from cloud water.</title>
        <authorList>
            <person name="Jarrige D."/>
            <person name="Haridas S."/>
            <person name="Bleykasten-Grosshans C."/>
            <person name="Joly M."/>
            <person name="Nadalig T."/>
            <person name="Sancelme M."/>
            <person name="Vuilleumier S."/>
            <person name="Grigoriev I.V."/>
            <person name="Amato P."/>
            <person name="Bringel F."/>
        </authorList>
    </citation>
    <scope>NUCLEOTIDE SEQUENCE</scope>
    <source>
        <strain evidence="2">PDD-24b-2</strain>
    </source>
</reference>
<evidence type="ECO:0000313" key="2">
    <source>
        <dbReference type="EMBL" id="KAI9637883.1"/>
    </source>
</evidence>
<feature type="region of interest" description="Disordered" evidence="1">
    <location>
        <begin position="151"/>
        <end position="185"/>
    </location>
</feature>
<protein>
    <submittedName>
        <fullName evidence="2">Uncharacterized protein</fullName>
    </submittedName>
</protein>
<evidence type="ECO:0000256" key="1">
    <source>
        <dbReference type="SAM" id="MobiDB-lite"/>
    </source>
</evidence>
<dbReference type="Proteomes" id="UP001164286">
    <property type="component" value="Unassembled WGS sequence"/>
</dbReference>
<keyword evidence="3" id="KW-1185">Reference proteome</keyword>
<name>A0AA38HB61_9TREE</name>
<accession>A0AA38HB61</accession>
<dbReference type="GeneID" id="77727495"/>
<evidence type="ECO:0000313" key="3">
    <source>
        <dbReference type="Proteomes" id="UP001164286"/>
    </source>
</evidence>
<feature type="region of interest" description="Disordered" evidence="1">
    <location>
        <begin position="1"/>
        <end position="74"/>
    </location>
</feature>
<feature type="compositionally biased region" description="Polar residues" evidence="1">
    <location>
        <begin position="173"/>
        <end position="182"/>
    </location>
</feature>
<feature type="compositionally biased region" description="Polar residues" evidence="1">
    <location>
        <begin position="17"/>
        <end position="31"/>
    </location>
</feature>
<gene>
    <name evidence="2" type="ORF">MKK02DRAFT_31432</name>
</gene>
<sequence>MSHSKHHTEDDEGFRNLTLQPSTLSGLASSASKRHHTREASINSAGSLSADRPAGVIKSTSSRRPRSRSRGSGDWALQNMNFYDKLKVYMKNETYRLTIETFMEAGTYESAIERAQKEEGGHLLEGVKRHQLTKFFREEREAEAEAKRLMAEQTAGRSETEWDDQDPWAPDATSAQGNSRSTAPRLVVAPPGVCEQSEPDWLDPNSGHQAWHVQEDDWTTHPADCNCIRCSSYRDQAFMG</sequence>